<name>A0AA43QK24_9LECA</name>
<feature type="compositionally biased region" description="Basic and acidic residues" evidence="1">
    <location>
        <begin position="97"/>
        <end position="120"/>
    </location>
</feature>
<sequence length="202" mass="23297">MATIPNVWHLRKVAEASAKACDVCYKPTTSVLITPDNKGKDFFYLCPGHLKDRGFASPIIDEAELAAKKRKEEMEREIEKVKVEYEEKMKRKKNKKEKKDADKSKADDKEEDAKTEKEKNDKVWKMEHVEIASLTLLVRKINAITNKNMAPAEEDVPRIYALQKVFYQKRLDRMKNAEMAKRNRERLKNPSTFPSVPTGGLG</sequence>
<dbReference type="AlphaFoldDB" id="A0AA43QK24"/>
<dbReference type="EMBL" id="JAPUFD010000005">
    <property type="protein sequence ID" value="MDI1487192.1"/>
    <property type="molecule type" value="Genomic_DNA"/>
</dbReference>
<dbReference type="GO" id="GO:0005768">
    <property type="term" value="C:endosome"/>
    <property type="evidence" value="ECO:0007669"/>
    <property type="project" value="TreeGrafter"/>
</dbReference>
<evidence type="ECO:0000313" key="3">
    <source>
        <dbReference type="Proteomes" id="UP001161017"/>
    </source>
</evidence>
<reference evidence="2" key="1">
    <citation type="journal article" date="2023" name="Genome Biol. Evol.">
        <title>First Whole Genome Sequence and Flow Cytometry Genome Size Data for the Lichen-Forming Fungus Ramalina farinacea (Ascomycota).</title>
        <authorList>
            <person name="Llewellyn T."/>
            <person name="Mian S."/>
            <person name="Hill R."/>
            <person name="Leitch I.J."/>
            <person name="Gaya E."/>
        </authorList>
    </citation>
    <scope>NUCLEOTIDE SEQUENCE</scope>
    <source>
        <strain evidence="2">LIQ254RAFAR</strain>
    </source>
</reference>
<evidence type="ECO:0000256" key="1">
    <source>
        <dbReference type="SAM" id="MobiDB-lite"/>
    </source>
</evidence>
<protein>
    <submittedName>
        <fullName evidence="2">Uncharacterized protein</fullName>
    </submittedName>
</protein>
<dbReference type="Proteomes" id="UP001161017">
    <property type="component" value="Unassembled WGS sequence"/>
</dbReference>
<dbReference type="Pfam" id="PF08432">
    <property type="entry name" value="Vfa1"/>
    <property type="match status" value="1"/>
</dbReference>
<dbReference type="InterPro" id="IPR013640">
    <property type="entry name" value="Vfa1"/>
</dbReference>
<dbReference type="GO" id="GO:0007034">
    <property type="term" value="P:vacuolar transport"/>
    <property type="evidence" value="ECO:0007669"/>
    <property type="project" value="TreeGrafter"/>
</dbReference>
<dbReference type="PANTHER" id="PTHR28218:SF1">
    <property type="entry name" value="VPS4-ASSOCIATED PROTEIN 1"/>
    <property type="match status" value="1"/>
</dbReference>
<feature type="compositionally biased region" description="Basic and acidic residues" evidence="1">
    <location>
        <begin position="177"/>
        <end position="188"/>
    </location>
</feature>
<organism evidence="2 3">
    <name type="scientific">Ramalina farinacea</name>
    <dbReference type="NCBI Taxonomy" id="258253"/>
    <lineage>
        <taxon>Eukaryota</taxon>
        <taxon>Fungi</taxon>
        <taxon>Dikarya</taxon>
        <taxon>Ascomycota</taxon>
        <taxon>Pezizomycotina</taxon>
        <taxon>Lecanoromycetes</taxon>
        <taxon>OSLEUM clade</taxon>
        <taxon>Lecanoromycetidae</taxon>
        <taxon>Lecanorales</taxon>
        <taxon>Lecanorineae</taxon>
        <taxon>Ramalinaceae</taxon>
        <taxon>Ramalina</taxon>
    </lineage>
</organism>
<gene>
    <name evidence="2" type="ORF">OHK93_006461</name>
</gene>
<comment type="caution">
    <text evidence="2">The sequence shown here is derived from an EMBL/GenBank/DDBJ whole genome shotgun (WGS) entry which is preliminary data.</text>
</comment>
<proteinExistence type="predicted"/>
<dbReference type="PANTHER" id="PTHR28218">
    <property type="entry name" value="VPS4-ASSOCIATED PROTEIN 1"/>
    <property type="match status" value="1"/>
</dbReference>
<evidence type="ECO:0000313" key="2">
    <source>
        <dbReference type="EMBL" id="MDI1487192.1"/>
    </source>
</evidence>
<feature type="region of interest" description="Disordered" evidence="1">
    <location>
        <begin position="88"/>
        <end position="120"/>
    </location>
</feature>
<feature type="region of interest" description="Disordered" evidence="1">
    <location>
        <begin position="177"/>
        <end position="202"/>
    </location>
</feature>
<accession>A0AA43QK24</accession>
<keyword evidence="3" id="KW-1185">Reference proteome</keyword>